<dbReference type="Proteomes" id="UP000886520">
    <property type="component" value="Chromosome 19"/>
</dbReference>
<name>A0A9D4Z7Q0_ADICA</name>
<sequence length="109" mass="12250">MLRQVRIQGCDKPECRDPCWDTSDCKDALSMLRKVRMQGCDKPECRDACWDTSDCRDVLSMLRQVRMEGCEESCVSHATTSQNVGMQECRVVAICCSSSALHVCLLVVV</sequence>
<reference evidence="1" key="1">
    <citation type="submission" date="2021-01" db="EMBL/GenBank/DDBJ databases">
        <title>Adiantum capillus-veneris genome.</title>
        <authorList>
            <person name="Fang Y."/>
            <person name="Liao Q."/>
        </authorList>
    </citation>
    <scope>NUCLEOTIDE SEQUENCE</scope>
    <source>
        <strain evidence="1">H3</strain>
        <tissue evidence="1">Leaf</tissue>
    </source>
</reference>
<organism evidence="1 2">
    <name type="scientific">Adiantum capillus-veneris</name>
    <name type="common">Maidenhair fern</name>
    <dbReference type="NCBI Taxonomy" id="13818"/>
    <lineage>
        <taxon>Eukaryota</taxon>
        <taxon>Viridiplantae</taxon>
        <taxon>Streptophyta</taxon>
        <taxon>Embryophyta</taxon>
        <taxon>Tracheophyta</taxon>
        <taxon>Polypodiopsida</taxon>
        <taxon>Polypodiidae</taxon>
        <taxon>Polypodiales</taxon>
        <taxon>Pteridineae</taxon>
        <taxon>Pteridaceae</taxon>
        <taxon>Vittarioideae</taxon>
        <taxon>Adiantum</taxon>
    </lineage>
</organism>
<dbReference type="EMBL" id="JABFUD020000019">
    <property type="protein sequence ID" value="KAI5065423.1"/>
    <property type="molecule type" value="Genomic_DNA"/>
</dbReference>
<protein>
    <submittedName>
        <fullName evidence="1">Uncharacterized protein</fullName>
    </submittedName>
</protein>
<evidence type="ECO:0000313" key="1">
    <source>
        <dbReference type="EMBL" id="KAI5065423.1"/>
    </source>
</evidence>
<proteinExistence type="predicted"/>
<accession>A0A9D4Z7Q0</accession>
<gene>
    <name evidence="1" type="ORF">GOP47_0020118</name>
</gene>
<evidence type="ECO:0000313" key="2">
    <source>
        <dbReference type="Proteomes" id="UP000886520"/>
    </source>
</evidence>
<keyword evidence="2" id="KW-1185">Reference proteome</keyword>
<comment type="caution">
    <text evidence="1">The sequence shown here is derived from an EMBL/GenBank/DDBJ whole genome shotgun (WGS) entry which is preliminary data.</text>
</comment>
<dbReference type="AlphaFoldDB" id="A0A9D4Z7Q0"/>